<sequence length="83" mass="9235">MARQRVFVASDGNEKRTDTRPVNSSNNNNTTFEYRTAQCTQPESREMPNVITTVTSQQSRRPPPPLSNLVSQNAAPNEDDGGR</sequence>
<reference evidence="2 3" key="1">
    <citation type="journal article" date="2019" name="PLoS ONE">
        <title>Comparative genome analysis indicates high evolutionary potential of pathogenicity genes in Colletotrichum tanaceti.</title>
        <authorList>
            <person name="Lelwala R.V."/>
            <person name="Korhonen P.K."/>
            <person name="Young N.D."/>
            <person name="Scott J.B."/>
            <person name="Ades P.A."/>
            <person name="Gasser R.B."/>
            <person name="Taylor P.W.J."/>
        </authorList>
    </citation>
    <scope>NUCLEOTIDE SEQUENCE [LARGE SCALE GENOMIC DNA]</scope>
    <source>
        <strain evidence="2">BRIP57314</strain>
    </source>
</reference>
<organism evidence="2 3">
    <name type="scientific">Colletotrichum tanaceti</name>
    <dbReference type="NCBI Taxonomy" id="1306861"/>
    <lineage>
        <taxon>Eukaryota</taxon>
        <taxon>Fungi</taxon>
        <taxon>Dikarya</taxon>
        <taxon>Ascomycota</taxon>
        <taxon>Pezizomycotina</taxon>
        <taxon>Sordariomycetes</taxon>
        <taxon>Hypocreomycetidae</taxon>
        <taxon>Glomerellales</taxon>
        <taxon>Glomerellaceae</taxon>
        <taxon>Colletotrichum</taxon>
        <taxon>Colletotrichum destructivum species complex</taxon>
    </lineage>
</organism>
<protein>
    <submittedName>
        <fullName evidence="2">Uncharacterized protein</fullName>
    </submittedName>
</protein>
<comment type="caution">
    <text evidence="2">The sequence shown here is derived from an EMBL/GenBank/DDBJ whole genome shotgun (WGS) entry which is preliminary data.</text>
</comment>
<keyword evidence="3" id="KW-1185">Reference proteome</keyword>
<evidence type="ECO:0000313" key="3">
    <source>
        <dbReference type="Proteomes" id="UP000310108"/>
    </source>
</evidence>
<proteinExistence type="predicted"/>
<accession>A0A4U6WZF2</accession>
<feature type="region of interest" description="Disordered" evidence="1">
    <location>
        <begin position="1"/>
        <end position="83"/>
    </location>
</feature>
<dbReference type="Proteomes" id="UP000310108">
    <property type="component" value="Unassembled WGS sequence"/>
</dbReference>
<feature type="compositionally biased region" description="Polar residues" evidence="1">
    <location>
        <begin position="20"/>
        <end position="42"/>
    </location>
</feature>
<dbReference type="EMBL" id="PJEX01000957">
    <property type="protein sequence ID" value="TKW48498.1"/>
    <property type="molecule type" value="Genomic_DNA"/>
</dbReference>
<name>A0A4U6WZF2_9PEZI</name>
<evidence type="ECO:0000313" key="2">
    <source>
        <dbReference type="EMBL" id="TKW48498.1"/>
    </source>
</evidence>
<gene>
    <name evidence="2" type="ORF">CTA1_5669</name>
</gene>
<evidence type="ECO:0000256" key="1">
    <source>
        <dbReference type="SAM" id="MobiDB-lite"/>
    </source>
</evidence>
<dbReference type="AlphaFoldDB" id="A0A4U6WZF2"/>